<sequence length="203" mass="21659">MLEIRPYRPSDRAAVYDICVRTADAGGDARGQYSTDDLMPDVYAGPYLEYAPELVTIVSTGAADGDQAVGYLIGVADTADYVRWHRQHWLPDFTARYAGHPKDAAEAGVIAAGLHPEKLLIAELDAYPAHLHIDLLPEAQGQGLGRVLIDGLLGTLRERGVPGLHLAYSPHNTGAAAFYARLGFRPLAASSADAPLVGISTGR</sequence>
<dbReference type="SUPFAM" id="SSF55729">
    <property type="entry name" value="Acyl-CoA N-acyltransferases (Nat)"/>
    <property type="match status" value="1"/>
</dbReference>
<evidence type="ECO:0000259" key="1">
    <source>
        <dbReference type="PROSITE" id="PS51186"/>
    </source>
</evidence>
<evidence type="ECO:0000313" key="3">
    <source>
        <dbReference type="Proteomes" id="UP000058305"/>
    </source>
</evidence>
<dbReference type="GO" id="GO:0016231">
    <property type="term" value="F:beta-N-acetylglucosaminidase activity"/>
    <property type="evidence" value="ECO:0007669"/>
    <property type="project" value="TreeGrafter"/>
</dbReference>
<feature type="domain" description="N-acetyltransferase" evidence="1">
    <location>
        <begin position="55"/>
        <end position="203"/>
    </location>
</feature>
<reference evidence="2 3" key="1">
    <citation type="journal article" date="2016" name="J. Biotechnol.">
        <title>First complete genome sequence of a species in the genus Microterricola, an extremophilic cold active enzyme producing bacterial strain ERGS5:02 isolated from Sikkim Himalaya.</title>
        <authorList>
            <person name="Himanshu"/>
            <person name="Swarnkar M.K."/>
            <person name="Singh D."/>
            <person name="Kumar R."/>
        </authorList>
    </citation>
    <scope>NUCLEOTIDE SEQUENCE [LARGE SCALE GENOMIC DNA]</scope>
    <source>
        <strain evidence="2 3">ERGS5:02</strain>
    </source>
</reference>
<dbReference type="PANTHER" id="PTHR13170:SF16">
    <property type="entry name" value="PROTEIN O-GLCNACASE"/>
    <property type="match status" value="1"/>
</dbReference>
<keyword evidence="3" id="KW-1185">Reference proteome</keyword>
<proteinExistence type="predicted"/>
<evidence type="ECO:0000313" key="2">
    <source>
        <dbReference type="EMBL" id="AMB59432.1"/>
    </source>
</evidence>
<dbReference type="RefSeq" id="WP_067229237.1">
    <property type="nucleotide sequence ID" value="NZ_CP014145.1"/>
</dbReference>
<dbReference type="Proteomes" id="UP000058305">
    <property type="component" value="Chromosome"/>
</dbReference>
<accession>A0A120I176</accession>
<dbReference type="AlphaFoldDB" id="A0A120I176"/>
<reference evidence="3" key="2">
    <citation type="submission" date="2016-01" db="EMBL/GenBank/DDBJ databases">
        <title>First complete genome sequence of a species in the genus Microterricola, an extremophilic cold active enzyme producing strain ERGS5:02 isolated from Sikkim Himalaya.</title>
        <authorList>
            <person name="Kumar R."/>
            <person name="Singh D."/>
            <person name="Swarnkar M.K."/>
        </authorList>
    </citation>
    <scope>NUCLEOTIDE SEQUENCE [LARGE SCALE GENOMIC DNA]</scope>
    <source>
        <strain evidence="3">ERGS5:02</strain>
    </source>
</reference>
<dbReference type="PROSITE" id="PS51186">
    <property type="entry name" value="GNAT"/>
    <property type="match status" value="1"/>
</dbReference>
<name>A0A120I176_9MICO</name>
<dbReference type="GO" id="GO:0016747">
    <property type="term" value="F:acyltransferase activity, transferring groups other than amino-acyl groups"/>
    <property type="evidence" value="ECO:0007669"/>
    <property type="project" value="InterPro"/>
</dbReference>
<organism evidence="2 3">
    <name type="scientific">Microterricola viridarii</name>
    <dbReference type="NCBI Taxonomy" id="412690"/>
    <lineage>
        <taxon>Bacteria</taxon>
        <taxon>Bacillati</taxon>
        <taxon>Actinomycetota</taxon>
        <taxon>Actinomycetes</taxon>
        <taxon>Micrococcales</taxon>
        <taxon>Microbacteriaceae</taxon>
        <taxon>Microterricola</taxon>
    </lineage>
</organism>
<dbReference type="InterPro" id="IPR016181">
    <property type="entry name" value="Acyl_CoA_acyltransferase"/>
</dbReference>
<dbReference type="InterPro" id="IPR000182">
    <property type="entry name" value="GNAT_dom"/>
</dbReference>
<dbReference type="Gene3D" id="3.40.630.30">
    <property type="match status" value="1"/>
</dbReference>
<dbReference type="PANTHER" id="PTHR13170">
    <property type="entry name" value="O-GLCNACASE"/>
    <property type="match status" value="1"/>
</dbReference>
<protein>
    <recommendedName>
        <fullName evidence="1">N-acetyltransferase domain-containing protein</fullName>
    </recommendedName>
</protein>
<dbReference type="CDD" id="cd04301">
    <property type="entry name" value="NAT_SF"/>
    <property type="match status" value="1"/>
</dbReference>
<dbReference type="OrthoDB" id="8593648at2"/>
<dbReference type="EMBL" id="CP014145">
    <property type="protein sequence ID" value="AMB59432.1"/>
    <property type="molecule type" value="Genomic_DNA"/>
</dbReference>
<dbReference type="Pfam" id="PF00583">
    <property type="entry name" value="Acetyltransf_1"/>
    <property type="match status" value="1"/>
</dbReference>
<dbReference type="InterPro" id="IPR051822">
    <property type="entry name" value="Glycosyl_Hydrolase_84"/>
</dbReference>
<gene>
    <name evidence="2" type="ORF">AWU67_11810</name>
</gene>
<dbReference type="KEGG" id="mvd:AWU67_11810"/>
<dbReference type="GO" id="GO:0009100">
    <property type="term" value="P:glycoprotein metabolic process"/>
    <property type="evidence" value="ECO:0007669"/>
    <property type="project" value="TreeGrafter"/>
</dbReference>